<protein>
    <submittedName>
        <fullName evidence="1">Uncharacterized protein</fullName>
    </submittedName>
</protein>
<dbReference type="Proteomes" id="UP001162992">
    <property type="component" value="Chromosome 7"/>
</dbReference>
<name>A0ACC2D517_DIPCM</name>
<organism evidence="1 2">
    <name type="scientific">Diphasiastrum complanatum</name>
    <name type="common">Issler's clubmoss</name>
    <name type="synonym">Lycopodium complanatum</name>
    <dbReference type="NCBI Taxonomy" id="34168"/>
    <lineage>
        <taxon>Eukaryota</taxon>
        <taxon>Viridiplantae</taxon>
        <taxon>Streptophyta</taxon>
        <taxon>Embryophyta</taxon>
        <taxon>Tracheophyta</taxon>
        <taxon>Lycopodiopsida</taxon>
        <taxon>Lycopodiales</taxon>
        <taxon>Lycopodiaceae</taxon>
        <taxon>Lycopodioideae</taxon>
        <taxon>Diphasiastrum</taxon>
    </lineage>
</organism>
<evidence type="ECO:0000313" key="2">
    <source>
        <dbReference type="Proteomes" id="UP001162992"/>
    </source>
</evidence>
<gene>
    <name evidence="1" type="ORF">O6H91_07G051000</name>
</gene>
<accession>A0ACC2D517</accession>
<comment type="caution">
    <text evidence="1">The sequence shown here is derived from an EMBL/GenBank/DDBJ whole genome shotgun (WGS) entry which is preliminary data.</text>
</comment>
<evidence type="ECO:0000313" key="1">
    <source>
        <dbReference type="EMBL" id="KAJ7549373.1"/>
    </source>
</evidence>
<dbReference type="EMBL" id="CM055098">
    <property type="protein sequence ID" value="KAJ7549373.1"/>
    <property type="molecule type" value="Genomic_DNA"/>
</dbReference>
<keyword evidence="2" id="KW-1185">Reference proteome</keyword>
<proteinExistence type="predicted"/>
<sequence>MGDPPSGGVFRLAAAARKLDVDNSLPLKVYYRTADNLLKQASIYRKENSITDLYILLLRFSSLVSETIPEHHDYKKLFLEERNYYRRKLVEVINELELLKPEVKRQLEQHNVPALKSYSSGVEWPPNTQRSSVSKFNEQKDIQSYGSSNKQVFSSTGGGTTALSSEFNQSNESSLKSLRIPRANDETLARHSFLASIGKTKLNLLRSAPIHYPNSIEASPNETPSYTQSLSLCIPPSSAGAKRNTFSPESSLDPSRWLDSDLTPQGRPFSVDQLADKFPHWDPFNQPFPPPVAAPVQSAPASFDYYSTIATHSNPPLIGINEATGVLQDDATGRKAPKQLHVSLKMMEEFLQVAKLNTQKNLETCGVLSGYLEKGIFHVTTLIIPKQESTSDSCQTVNEEEIFDIQDKRSLFQLGWIHTHPSQSCFMSSIDLHTHYSYQIMLQEAIAIVMAPTDTTRKFGIFRLSDPGGVEVIQQCQQRGFHPHDESPEGGTIYEHCSHVFINPRLRFEVIDLR</sequence>
<reference evidence="2" key="1">
    <citation type="journal article" date="2024" name="Proc. Natl. Acad. Sci. U.S.A.">
        <title>Extraordinary preservation of gene collinearity over three hundred million years revealed in homosporous lycophytes.</title>
        <authorList>
            <person name="Li C."/>
            <person name="Wickell D."/>
            <person name="Kuo L.Y."/>
            <person name="Chen X."/>
            <person name="Nie B."/>
            <person name="Liao X."/>
            <person name="Peng D."/>
            <person name="Ji J."/>
            <person name="Jenkins J."/>
            <person name="Williams M."/>
            <person name="Shu S."/>
            <person name="Plott C."/>
            <person name="Barry K."/>
            <person name="Rajasekar S."/>
            <person name="Grimwood J."/>
            <person name="Han X."/>
            <person name="Sun S."/>
            <person name="Hou Z."/>
            <person name="He W."/>
            <person name="Dai G."/>
            <person name="Sun C."/>
            <person name="Schmutz J."/>
            <person name="Leebens-Mack J.H."/>
            <person name="Li F.W."/>
            <person name="Wang L."/>
        </authorList>
    </citation>
    <scope>NUCLEOTIDE SEQUENCE [LARGE SCALE GENOMIC DNA]</scope>
    <source>
        <strain evidence="2">cv. PW_Plant_1</strain>
    </source>
</reference>